<feature type="compositionally biased region" description="Basic and acidic residues" evidence="1">
    <location>
        <begin position="118"/>
        <end position="131"/>
    </location>
</feature>
<name>A0A2I0TQH9_LIMLA</name>
<evidence type="ECO:0000256" key="1">
    <source>
        <dbReference type="SAM" id="MobiDB-lite"/>
    </source>
</evidence>
<dbReference type="AlphaFoldDB" id="A0A2I0TQH9"/>
<dbReference type="EMBL" id="KZ507887">
    <property type="protein sequence ID" value="PKU36061.1"/>
    <property type="molecule type" value="Genomic_DNA"/>
</dbReference>
<dbReference type="Proteomes" id="UP000233556">
    <property type="component" value="Unassembled WGS sequence"/>
</dbReference>
<protein>
    <recommendedName>
        <fullName evidence="4">Rna-directed dna polymerase from mobile element jockey-like</fullName>
    </recommendedName>
</protein>
<organism evidence="2 3">
    <name type="scientific">Limosa lapponica baueri</name>
    <dbReference type="NCBI Taxonomy" id="1758121"/>
    <lineage>
        <taxon>Eukaryota</taxon>
        <taxon>Metazoa</taxon>
        <taxon>Chordata</taxon>
        <taxon>Craniata</taxon>
        <taxon>Vertebrata</taxon>
        <taxon>Euteleostomi</taxon>
        <taxon>Archelosauria</taxon>
        <taxon>Archosauria</taxon>
        <taxon>Dinosauria</taxon>
        <taxon>Saurischia</taxon>
        <taxon>Theropoda</taxon>
        <taxon>Coelurosauria</taxon>
        <taxon>Aves</taxon>
        <taxon>Neognathae</taxon>
        <taxon>Neoaves</taxon>
        <taxon>Charadriiformes</taxon>
        <taxon>Scolopacidae</taxon>
        <taxon>Limosa</taxon>
    </lineage>
</organism>
<reference evidence="3" key="2">
    <citation type="submission" date="2017-12" db="EMBL/GenBank/DDBJ databases">
        <title>Genome sequence of the Bar-tailed Godwit (Limosa lapponica baueri).</title>
        <authorList>
            <person name="Lima N.C.B."/>
            <person name="Parody-Merino A.M."/>
            <person name="Battley P.F."/>
            <person name="Fidler A.E."/>
            <person name="Prosdocimi F."/>
        </authorList>
    </citation>
    <scope>NUCLEOTIDE SEQUENCE [LARGE SCALE GENOMIC DNA]</scope>
</reference>
<feature type="region of interest" description="Disordered" evidence="1">
    <location>
        <begin position="100"/>
        <end position="152"/>
    </location>
</feature>
<keyword evidence="3" id="KW-1185">Reference proteome</keyword>
<accession>A0A2I0TQH9</accession>
<sequence length="152" mass="16178">MGSAVASSESVLELALIGAIGHGGSFEQLLTEASSVMGTGEVPEDWKTVNVIPVFKKDRKLQTFCDEITSLVNTERAVSVVQFDLSRAFDTFDPVFHNVREEGNGSAPGTVADSSAVHGEDYSRADIHTAAHEGPQTGAGGNFLKERQPTLE</sequence>
<gene>
    <name evidence="2" type="ORF">llap_13640</name>
</gene>
<proteinExistence type="predicted"/>
<evidence type="ECO:0000313" key="2">
    <source>
        <dbReference type="EMBL" id="PKU36061.1"/>
    </source>
</evidence>
<evidence type="ECO:0008006" key="4">
    <source>
        <dbReference type="Google" id="ProtNLM"/>
    </source>
</evidence>
<evidence type="ECO:0000313" key="3">
    <source>
        <dbReference type="Proteomes" id="UP000233556"/>
    </source>
</evidence>
<reference evidence="3" key="1">
    <citation type="submission" date="2017-11" db="EMBL/GenBank/DDBJ databases">
        <authorList>
            <person name="Lima N.C."/>
            <person name="Parody-Merino A.M."/>
            <person name="Battley P.F."/>
            <person name="Fidler A.E."/>
            <person name="Prosdocimi F."/>
        </authorList>
    </citation>
    <scope>NUCLEOTIDE SEQUENCE [LARGE SCALE GENOMIC DNA]</scope>
</reference>